<evidence type="ECO:0000313" key="5">
    <source>
        <dbReference type="Proteomes" id="UP000286100"/>
    </source>
</evidence>
<dbReference type="GO" id="GO:0005829">
    <property type="term" value="C:cytosol"/>
    <property type="evidence" value="ECO:0007669"/>
    <property type="project" value="TreeGrafter"/>
</dbReference>
<dbReference type="CDD" id="cd01297">
    <property type="entry name" value="D-aminoacylase"/>
    <property type="match status" value="1"/>
</dbReference>
<dbReference type="GO" id="GO:0016812">
    <property type="term" value="F:hydrolase activity, acting on carbon-nitrogen (but not peptide) bonds, in cyclic amides"/>
    <property type="evidence" value="ECO:0007669"/>
    <property type="project" value="TreeGrafter"/>
</dbReference>
<keyword evidence="2" id="KW-0732">Signal</keyword>
<dbReference type="Proteomes" id="UP000286100">
    <property type="component" value="Unassembled WGS sequence"/>
</dbReference>
<feature type="compositionally biased region" description="Gly residues" evidence="1">
    <location>
        <begin position="559"/>
        <end position="570"/>
    </location>
</feature>
<dbReference type="PANTHER" id="PTHR11647">
    <property type="entry name" value="HYDRANTOINASE/DIHYDROPYRIMIDINASE FAMILY MEMBER"/>
    <property type="match status" value="1"/>
</dbReference>
<name>A0A418WS11_9SPHN</name>
<dbReference type="OrthoDB" id="9766983at2"/>
<dbReference type="Gene3D" id="2.30.40.10">
    <property type="entry name" value="Urease, subunit C, domain 1"/>
    <property type="match status" value="1"/>
</dbReference>
<proteinExistence type="predicted"/>
<evidence type="ECO:0000256" key="2">
    <source>
        <dbReference type="SAM" id="SignalP"/>
    </source>
</evidence>
<sequence length="570" mass="60546">MALRIRRMSASLLLAVLIGASAPAAPEYDLLIRGGTLYDGSGDAGVVGDIAVKGDRIVHLGGKAPGSAKQTIDAKGLAVAPGFINMLSWANDSLIEDGKAQSDIRQGVTLEVMGEGTSSGPLTPEMKKRAVERQGDIRYPITWTSLGEYLEFLTKKGVSPNVASFVGAATVRINVLGEGDVDPNADQLAQMRSIVRTAMREGAMGVGSSLIYAPASYAETPELIALTSEAARCGGMYISHMRSEGDRLIEAIDELIAISKASGAPAEIYHLKQAGQDNWGKLDAAIARIEAARADGLRITANMYPYAIAGTGLDASMPTWVQAGGVEAWIERLRDPQVRARVIAEMKAPGKGWENLYRAAGGAENLIVVGFKNPALKPLTGKTLAEVAKARGKSPEDTAIDLVIEDGSRVGTLYRLMSEDNVRRQIGLPWMSFGSDEEAAATEGVFLKYNNHPRAYGTFARVLGHYVRDQKAATLPDAIHRLTALPARNLGLKERGRLAAGNYADIVVFDPAKIADHATVSKPAQYATGMRHVVVNGVQVLKDGEHTGATPGRVVRGAGWTGWPGGGQCK</sequence>
<dbReference type="InterPro" id="IPR032466">
    <property type="entry name" value="Metal_Hydrolase"/>
</dbReference>
<dbReference type="PANTHER" id="PTHR11647:SF1">
    <property type="entry name" value="COLLAPSIN RESPONSE MEDIATOR PROTEIN"/>
    <property type="match status" value="1"/>
</dbReference>
<dbReference type="AlphaFoldDB" id="A0A418WS11"/>
<feature type="region of interest" description="Disordered" evidence="1">
    <location>
        <begin position="546"/>
        <end position="570"/>
    </location>
</feature>
<feature type="domain" description="Amidohydrolase 3" evidence="3">
    <location>
        <begin position="70"/>
        <end position="540"/>
    </location>
</feature>
<gene>
    <name evidence="4" type="ORF">D3876_06825</name>
</gene>
<evidence type="ECO:0000256" key="1">
    <source>
        <dbReference type="SAM" id="MobiDB-lite"/>
    </source>
</evidence>
<dbReference type="Pfam" id="PF07969">
    <property type="entry name" value="Amidohydro_3"/>
    <property type="match status" value="1"/>
</dbReference>
<evidence type="ECO:0000259" key="3">
    <source>
        <dbReference type="Pfam" id="PF07969"/>
    </source>
</evidence>
<comment type="caution">
    <text evidence="4">The sequence shown here is derived from an EMBL/GenBank/DDBJ whole genome shotgun (WGS) entry which is preliminary data.</text>
</comment>
<protein>
    <submittedName>
        <fullName evidence="4">D-aminoacylase</fullName>
    </submittedName>
</protein>
<organism evidence="4 5">
    <name type="scientific">Sphingomonas cavernae</name>
    <dbReference type="NCBI Taxonomy" id="2320861"/>
    <lineage>
        <taxon>Bacteria</taxon>
        <taxon>Pseudomonadati</taxon>
        <taxon>Pseudomonadota</taxon>
        <taxon>Alphaproteobacteria</taxon>
        <taxon>Sphingomonadales</taxon>
        <taxon>Sphingomonadaceae</taxon>
        <taxon>Sphingomonas</taxon>
    </lineage>
</organism>
<reference evidence="4 5" key="1">
    <citation type="submission" date="2018-09" db="EMBL/GenBank/DDBJ databases">
        <authorList>
            <person name="Zhu H."/>
        </authorList>
    </citation>
    <scope>NUCLEOTIDE SEQUENCE [LARGE SCALE GENOMIC DNA]</scope>
    <source>
        <strain evidence="4 5">K2R01-6</strain>
    </source>
</reference>
<dbReference type="InterPro" id="IPR013108">
    <property type="entry name" value="Amidohydro_3"/>
</dbReference>
<dbReference type="RefSeq" id="WP_119760561.1">
    <property type="nucleotide sequence ID" value="NZ_QYUM01000002.1"/>
</dbReference>
<dbReference type="Gene3D" id="3.20.20.140">
    <property type="entry name" value="Metal-dependent hydrolases"/>
    <property type="match status" value="2"/>
</dbReference>
<feature type="signal peptide" evidence="2">
    <location>
        <begin position="1"/>
        <end position="24"/>
    </location>
</feature>
<accession>A0A418WS11</accession>
<dbReference type="InterPro" id="IPR050378">
    <property type="entry name" value="Metallo-dep_Hydrolases_sf"/>
</dbReference>
<dbReference type="SUPFAM" id="SSF51338">
    <property type="entry name" value="Composite domain of metallo-dependent hydrolases"/>
    <property type="match status" value="1"/>
</dbReference>
<dbReference type="InterPro" id="IPR011059">
    <property type="entry name" value="Metal-dep_hydrolase_composite"/>
</dbReference>
<evidence type="ECO:0000313" key="4">
    <source>
        <dbReference type="EMBL" id="RJF93976.1"/>
    </source>
</evidence>
<dbReference type="EMBL" id="QYUM01000002">
    <property type="protein sequence ID" value="RJF93976.1"/>
    <property type="molecule type" value="Genomic_DNA"/>
</dbReference>
<dbReference type="SUPFAM" id="SSF51556">
    <property type="entry name" value="Metallo-dependent hydrolases"/>
    <property type="match status" value="1"/>
</dbReference>
<feature type="chain" id="PRO_5019557795" evidence="2">
    <location>
        <begin position="25"/>
        <end position="570"/>
    </location>
</feature>
<keyword evidence="5" id="KW-1185">Reference proteome</keyword>